<evidence type="ECO:0000256" key="1">
    <source>
        <dbReference type="ARBA" id="ARBA00023015"/>
    </source>
</evidence>
<dbReference type="PROSITE" id="PS50042">
    <property type="entry name" value="CNMP_BINDING_3"/>
    <property type="match status" value="1"/>
</dbReference>
<dbReference type="PROSITE" id="PS51063">
    <property type="entry name" value="HTH_CRP_2"/>
    <property type="match status" value="1"/>
</dbReference>
<evidence type="ECO:0000256" key="4">
    <source>
        <dbReference type="SAM" id="MobiDB-lite"/>
    </source>
</evidence>
<dbReference type="EMBL" id="CADCWP010000355">
    <property type="protein sequence ID" value="CAA9588110.1"/>
    <property type="molecule type" value="Genomic_DNA"/>
</dbReference>
<dbReference type="AlphaFoldDB" id="A0A6J4VWT4"/>
<dbReference type="Pfam" id="PF00027">
    <property type="entry name" value="cNMP_binding"/>
    <property type="match status" value="1"/>
</dbReference>
<gene>
    <name evidence="7" type="ORF">AVDCRST_MAG86-4232</name>
</gene>
<organism evidence="7">
    <name type="scientific">uncultured Truepera sp</name>
    <dbReference type="NCBI Taxonomy" id="543023"/>
    <lineage>
        <taxon>Bacteria</taxon>
        <taxon>Thermotogati</taxon>
        <taxon>Deinococcota</taxon>
        <taxon>Deinococci</taxon>
        <taxon>Trueperales</taxon>
        <taxon>Trueperaceae</taxon>
        <taxon>Truepera</taxon>
        <taxon>environmental samples</taxon>
    </lineage>
</organism>
<evidence type="ECO:0000259" key="5">
    <source>
        <dbReference type="PROSITE" id="PS50042"/>
    </source>
</evidence>
<keyword evidence="1" id="KW-0805">Transcription regulation</keyword>
<feature type="domain" description="HTH crp-type" evidence="6">
    <location>
        <begin position="132"/>
        <end position="206"/>
    </location>
</feature>
<dbReference type="InterPro" id="IPR018490">
    <property type="entry name" value="cNMP-bd_dom_sf"/>
</dbReference>
<evidence type="ECO:0000256" key="2">
    <source>
        <dbReference type="ARBA" id="ARBA00023125"/>
    </source>
</evidence>
<dbReference type="SMART" id="SM00419">
    <property type="entry name" value="HTH_CRP"/>
    <property type="match status" value="1"/>
</dbReference>
<dbReference type="SUPFAM" id="SSF51206">
    <property type="entry name" value="cAMP-binding domain-like"/>
    <property type="match status" value="1"/>
</dbReference>
<reference evidence="7" key="1">
    <citation type="submission" date="2020-02" db="EMBL/GenBank/DDBJ databases">
        <authorList>
            <person name="Meier V. D."/>
        </authorList>
    </citation>
    <scope>NUCLEOTIDE SEQUENCE</scope>
    <source>
        <strain evidence="7">AVDCRST_MAG86</strain>
    </source>
</reference>
<dbReference type="CDD" id="cd00038">
    <property type="entry name" value="CAP_ED"/>
    <property type="match status" value="1"/>
</dbReference>
<dbReference type="InterPro" id="IPR036388">
    <property type="entry name" value="WH-like_DNA-bd_sf"/>
</dbReference>
<dbReference type="Gene3D" id="2.60.120.10">
    <property type="entry name" value="Jelly Rolls"/>
    <property type="match status" value="1"/>
</dbReference>
<keyword evidence="3" id="KW-0804">Transcription</keyword>
<evidence type="ECO:0000259" key="6">
    <source>
        <dbReference type="PROSITE" id="PS51063"/>
    </source>
</evidence>
<dbReference type="GO" id="GO:0006355">
    <property type="term" value="P:regulation of DNA-templated transcription"/>
    <property type="evidence" value="ECO:0007669"/>
    <property type="project" value="InterPro"/>
</dbReference>
<dbReference type="GO" id="GO:0003677">
    <property type="term" value="F:DNA binding"/>
    <property type="evidence" value="ECO:0007669"/>
    <property type="project" value="UniProtKB-KW"/>
</dbReference>
<feature type="domain" description="Cyclic nucleotide-binding" evidence="5">
    <location>
        <begin position="31"/>
        <end position="101"/>
    </location>
</feature>
<dbReference type="InterPro" id="IPR000595">
    <property type="entry name" value="cNMP-bd_dom"/>
</dbReference>
<dbReference type="Pfam" id="PF13545">
    <property type="entry name" value="HTH_Crp_2"/>
    <property type="match status" value="1"/>
</dbReference>
<accession>A0A6J4VWT4</accession>
<sequence length="215" mass="22939">MTPGLGSFAAPQSGPPPLPLPDAPRRELGKGDVLYHAQDEAVSFYRVEEGLLKLSLELASGRERITQLVGPGDYLGALTAAPFYGERAEALSAKVSVSMVAKAKANTLSAELLGATGEQLGRIREALEDTDLPVSARLARTLLRLGQRFGHTSEAGRTHLTLPLTHDTLAALVGAARETTTALLGEMRAQGVVSGTRGRYSFEPQRLLDYSYRVA</sequence>
<dbReference type="InterPro" id="IPR012318">
    <property type="entry name" value="HTH_CRP"/>
</dbReference>
<proteinExistence type="predicted"/>
<dbReference type="SMART" id="SM00100">
    <property type="entry name" value="cNMP"/>
    <property type="match status" value="1"/>
</dbReference>
<dbReference type="InterPro" id="IPR036390">
    <property type="entry name" value="WH_DNA-bd_sf"/>
</dbReference>
<dbReference type="Gene3D" id="1.10.10.10">
    <property type="entry name" value="Winged helix-like DNA-binding domain superfamily/Winged helix DNA-binding domain"/>
    <property type="match status" value="1"/>
</dbReference>
<dbReference type="InterPro" id="IPR014710">
    <property type="entry name" value="RmlC-like_jellyroll"/>
</dbReference>
<keyword evidence="2" id="KW-0238">DNA-binding</keyword>
<protein>
    <submittedName>
        <fullName evidence="7">cAMP-binding proteins - catabolite gene activator and regulatory subunit of cAMP-dependent protein kinases</fullName>
    </submittedName>
</protein>
<feature type="region of interest" description="Disordered" evidence="4">
    <location>
        <begin position="1"/>
        <end position="26"/>
    </location>
</feature>
<evidence type="ECO:0000313" key="7">
    <source>
        <dbReference type="EMBL" id="CAA9588110.1"/>
    </source>
</evidence>
<name>A0A6J4VWT4_9DEIN</name>
<feature type="compositionally biased region" description="Pro residues" evidence="4">
    <location>
        <begin position="13"/>
        <end position="22"/>
    </location>
</feature>
<evidence type="ECO:0000256" key="3">
    <source>
        <dbReference type="ARBA" id="ARBA00023163"/>
    </source>
</evidence>
<dbReference type="SUPFAM" id="SSF46785">
    <property type="entry name" value="Winged helix' DNA-binding domain"/>
    <property type="match status" value="1"/>
</dbReference>